<dbReference type="Pfam" id="PF01364">
    <property type="entry name" value="Peptidase_C25"/>
    <property type="match status" value="1"/>
</dbReference>
<dbReference type="Proteomes" id="UP001172083">
    <property type="component" value="Unassembled WGS sequence"/>
</dbReference>
<keyword evidence="3" id="KW-1185">Reference proteome</keyword>
<dbReference type="CDD" id="cd02258">
    <property type="entry name" value="Peptidase_C25_N"/>
    <property type="match status" value="1"/>
</dbReference>
<sequence length="1724" mass="191399">MEIGNFLVTPVVKVLNIIRMHSFGLSIGKKFTICKIFLLASLIYSNSGKAQPYGNEWIDFNQTYYKLSVAEDGIYRLTFDNLTNAGVPVNSIDPRRIQIFHRGVEQAIRIEGQEDANFDPGDFIEFYGMRNDGTQDTDLYLNPSDQPHTYYNLFSDSSAYFLTWKLSATNGKRMAFFSENNVSNIPAETDHGHELLEVYTDQYSRGTNYPEGGTNSRTWLAQFDMGEGWIGPNIQLGQFRDFAFTLEKNNAAGVKPILDLLLVGNNNRDHEVDILVGPDAASLRLLRTAEFSFYSKYSLLQDLEWSDIGADGGLIVRVSVAPDGPADVVTPGFIKITYPQRFDMDGENVKILNLRNNATDRSYVEVANTPGQIDIYDISSLDNIRRIGFNDQGGSLDFMVDNTSAGRKIFINAIGFLSPNIKKVNFRNINPAQSDYVIISHKDLRQSVGSVADPIKHYATYRASDLGGAFDTLSIDIDELYNQFGYGEQTPLAIRRFTDFMLQGGVLRYVYIIGKALSLETRISNTSIYYRQSPQSFSVTNLIPTNGVPGSDLALITGLGGVDVNLAPVPIGRLNARTPAEVIAYLDKVKEMEAQPFDNLWRKNIIHLSGGQTASELVQFAGFVDVFKNVAEDVYLGGRVFTVNKSDNSVVQLFNVSEQVNEGVSLITFYGHSASALTDVEIGNVSNELLGYDNKGRYPTILVNGCDAGDIFNTFLTFGEDWIFTPEKGALNFLAHSTTGFVTQLRNHSNTFYSTAYGDSAFVDESIGDIILETNKRFLNNFGTSERNVTQSQEVVLQGDPAVKLFGANLPDFAITRENVFFQSVDGGEVNASDETLRIGIIVENYGRVGTDSITVNVNRTFGNGASQSYDTLKFAPVFYQDTLFYDVPMGGSAFGNNTFEIQLDSEGLITEIDENNNVAFVTFFIPSSGTNNLLPHNYAVANSQPVELVAQATDPFSDTRSFLFEIDTVSTFDSPFKKSNTVEARVVARWQPGLLEDIQANDSTVYYWRTKFANLQPGEEDIWSVSSFIYIKDSPEGWSQSRFDQFSEATVSGLERNQTTKSWQFLETATSLEVVTFGEFHPDNSPINIILTVQGIPFIISSPGNRRCRDNSINALAFDHQTGLPYVILAFGDRDVSDLRRCGRVPQLINNFTGNDITSNLYLEQYIDGAATDDYVLLMSLGNVDYTSWPASTITKMEEIGVSTATITSMQPGEPIIILGRKGAAPGTATVVVADPLSATPTNAQQISLNETLLSKFKQGAITSSLIGPATNWRNFVNKVEISELPQTDIFTFDIYGVDLAGTETKLFDDLSADEIDLTGIDANTYPLLKIRYDITDEINFTAAQLRTWQVFYDTPPEGVVYLTEEALDDFEDGKQEGEIVESDFIFENISDKQFNDSLTVEYALFNQSSRTSSEASFKIKEPAPGQTTPFKLSFDTGDKAGKNNLNVFVNPRLEVEQSYNNNIIDIANALVVEQDTINPVIDVSFDGIYILDGEIVSPSPLITITLKDENETLLKTDTIGVDIFLGIPCSDCTPDDGCQNCEFTKINFSDPAVRYFEATENSDFRVEFQPEQLDDGLYTLLVQAADVSGNKSGVAPYKIRFEVINESTITNFYPYPNPFSTSTRFVFTLTGNEIPDKIKIQIMTVTGKIVREITQNELGLIRVGNNISDYTWDGRDEFGDQLANGVYLYRVIMGGNASDIKRRETVADKAFKKGFGKLYLLK</sequence>
<name>A0ABT8LCD2_9BACT</name>
<feature type="domain" description="Gingipain" evidence="1">
    <location>
        <begin position="436"/>
        <end position="805"/>
    </location>
</feature>
<dbReference type="InterPro" id="IPR013783">
    <property type="entry name" value="Ig-like_fold"/>
</dbReference>
<dbReference type="EMBL" id="JAUJEB010000006">
    <property type="protein sequence ID" value="MDN5215440.1"/>
    <property type="molecule type" value="Genomic_DNA"/>
</dbReference>
<protein>
    <submittedName>
        <fullName evidence="2">C25 family cysteine peptidase</fullName>
    </submittedName>
</protein>
<comment type="caution">
    <text evidence="2">The sequence shown here is derived from an EMBL/GenBank/DDBJ whole genome shotgun (WGS) entry which is preliminary data.</text>
</comment>
<dbReference type="Gene3D" id="3.40.50.1460">
    <property type="match status" value="1"/>
</dbReference>
<reference evidence="2" key="1">
    <citation type="submission" date="2023-06" db="EMBL/GenBank/DDBJ databases">
        <title>Genomic of Agaribacillus aureum.</title>
        <authorList>
            <person name="Wang G."/>
        </authorList>
    </citation>
    <scope>NUCLEOTIDE SEQUENCE</scope>
    <source>
        <strain evidence="2">BMA12</strain>
    </source>
</reference>
<dbReference type="InterPro" id="IPR001769">
    <property type="entry name" value="Gingipain"/>
</dbReference>
<dbReference type="SUPFAM" id="SSF52129">
    <property type="entry name" value="Caspase-like"/>
    <property type="match status" value="1"/>
</dbReference>
<dbReference type="Gene3D" id="2.60.40.10">
    <property type="entry name" value="Immunoglobulins"/>
    <property type="match status" value="1"/>
</dbReference>
<dbReference type="InterPro" id="IPR029030">
    <property type="entry name" value="Caspase-like_dom_sf"/>
</dbReference>
<dbReference type="Gene3D" id="2.60.40.4070">
    <property type="match status" value="1"/>
</dbReference>
<gene>
    <name evidence="2" type="ORF">QQ020_25395</name>
</gene>
<proteinExistence type="predicted"/>
<evidence type="ECO:0000313" key="2">
    <source>
        <dbReference type="EMBL" id="MDN5215440.1"/>
    </source>
</evidence>
<evidence type="ECO:0000313" key="3">
    <source>
        <dbReference type="Proteomes" id="UP001172083"/>
    </source>
</evidence>
<accession>A0ABT8LCD2</accession>
<evidence type="ECO:0000259" key="1">
    <source>
        <dbReference type="Pfam" id="PF01364"/>
    </source>
</evidence>
<dbReference type="RefSeq" id="WP_346760770.1">
    <property type="nucleotide sequence ID" value="NZ_JAUJEB010000006.1"/>
</dbReference>
<organism evidence="2 3">
    <name type="scientific">Agaribacillus aureus</name>
    <dbReference type="NCBI Taxonomy" id="3051825"/>
    <lineage>
        <taxon>Bacteria</taxon>
        <taxon>Pseudomonadati</taxon>
        <taxon>Bacteroidota</taxon>
        <taxon>Cytophagia</taxon>
        <taxon>Cytophagales</taxon>
        <taxon>Splendidivirgaceae</taxon>
        <taxon>Agaribacillus</taxon>
    </lineage>
</organism>